<proteinExistence type="predicted"/>
<feature type="compositionally biased region" description="Acidic residues" evidence="1">
    <location>
        <begin position="329"/>
        <end position="339"/>
    </location>
</feature>
<feature type="region of interest" description="Disordered" evidence="1">
    <location>
        <begin position="318"/>
        <end position="339"/>
    </location>
</feature>
<evidence type="ECO:0000313" key="2">
    <source>
        <dbReference type="EMBL" id="EPQ52924.1"/>
    </source>
</evidence>
<name>S7RJW0_GLOTA</name>
<reference evidence="2 3" key="1">
    <citation type="journal article" date="2012" name="Science">
        <title>The Paleozoic origin of enzymatic lignin decomposition reconstructed from 31 fungal genomes.</title>
        <authorList>
            <person name="Floudas D."/>
            <person name="Binder M."/>
            <person name="Riley R."/>
            <person name="Barry K."/>
            <person name="Blanchette R.A."/>
            <person name="Henrissat B."/>
            <person name="Martinez A.T."/>
            <person name="Otillar R."/>
            <person name="Spatafora J.W."/>
            <person name="Yadav J.S."/>
            <person name="Aerts A."/>
            <person name="Benoit I."/>
            <person name="Boyd A."/>
            <person name="Carlson A."/>
            <person name="Copeland A."/>
            <person name="Coutinho P.M."/>
            <person name="de Vries R.P."/>
            <person name="Ferreira P."/>
            <person name="Findley K."/>
            <person name="Foster B."/>
            <person name="Gaskell J."/>
            <person name="Glotzer D."/>
            <person name="Gorecki P."/>
            <person name="Heitman J."/>
            <person name="Hesse C."/>
            <person name="Hori C."/>
            <person name="Igarashi K."/>
            <person name="Jurgens J.A."/>
            <person name="Kallen N."/>
            <person name="Kersten P."/>
            <person name="Kohler A."/>
            <person name="Kuees U."/>
            <person name="Kumar T.K.A."/>
            <person name="Kuo A."/>
            <person name="LaButti K."/>
            <person name="Larrondo L.F."/>
            <person name="Lindquist E."/>
            <person name="Ling A."/>
            <person name="Lombard V."/>
            <person name="Lucas S."/>
            <person name="Lundell T."/>
            <person name="Martin R."/>
            <person name="McLaughlin D.J."/>
            <person name="Morgenstern I."/>
            <person name="Morin E."/>
            <person name="Murat C."/>
            <person name="Nagy L.G."/>
            <person name="Nolan M."/>
            <person name="Ohm R.A."/>
            <person name="Patyshakuliyeva A."/>
            <person name="Rokas A."/>
            <person name="Ruiz-Duenas F.J."/>
            <person name="Sabat G."/>
            <person name="Salamov A."/>
            <person name="Samejima M."/>
            <person name="Schmutz J."/>
            <person name="Slot J.C."/>
            <person name="St John F."/>
            <person name="Stenlid J."/>
            <person name="Sun H."/>
            <person name="Sun S."/>
            <person name="Syed K."/>
            <person name="Tsang A."/>
            <person name="Wiebenga A."/>
            <person name="Young D."/>
            <person name="Pisabarro A."/>
            <person name="Eastwood D.C."/>
            <person name="Martin F."/>
            <person name="Cullen D."/>
            <person name="Grigoriev I.V."/>
            <person name="Hibbett D.S."/>
        </authorList>
    </citation>
    <scope>NUCLEOTIDE SEQUENCE [LARGE SCALE GENOMIC DNA]</scope>
    <source>
        <strain evidence="2 3">ATCC 11539</strain>
    </source>
</reference>
<accession>S7RJW0</accession>
<dbReference type="eggNOG" id="ENOG502SV66">
    <property type="taxonomic scope" value="Eukaryota"/>
</dbReference>
<dbReference type="GeneID" id="19309663"/>
<feature type="compositionally biased region" description="Basic and acidic residues" evidence="1">
    <location>
        <begin position="17"/>
        <end position="29"/>
    </location>
</feature>
<dbReference type="OMA" id="NILACNL"/>
<evidence type="ECO:0000256" key="1">
    <source>
        <dbReference type="SAM" id="MobiDB-lite"/>
    </source>
</evidence>
<gene>
    <name evidence="2" type="ORF">GLOTRDRAFT_94999</name>
</gene>
<dbReference type="Proteomes" id="UP000030669">
    <property type="component" value="Unassembled WGS sequence"/>
</dbReference>
<feature type="region of interest" description="Disordered" evidence="1">
    <location>
        <begin position="1"/>
        <end position="49"/>
    </location>
</feature>
<keyword evidence="3" id="KW-1185">Reference proteome</keyword>
<protein>
    <submittedName>
        <fullName evidence="2">Uncharacterized protein</fullName>
    </submittedName>
</protein>
<feature type="compositionally biased region" description="Low complexity" evidence="1">
    <location>
        <begin position="30"/>
        <end position="39"/>
    </location>
</feature>
<organism evidence="2 3">
    <name type="scientific">Gloeophyllum trabeum (strain ATCC 11539 / FP-39264 / Madison 617)</name>
    <name type="common">Brown rot fungus</name>
    <dbReference type="NCBI Taxonomy" id="670483"/>
    <lineage>
        <taxon>Eukaryota</taxon>
        <taxon>Fungi</taxon>
        <taxon>Dikarya</taxon>
        <taxon>Basidiomycota</taxon>
        <taxon>Agaricomycotina</taxon>
        <taxon>Agaricomycetes</taxon>
        <taxon>Gloeophyllales</taxon>
        <taxon>Gloeophyllaceae</taxon>
        <taxon>Gloeophyllum</taxon>
    </lineage>
</organism>
<dbReference type="HOGENOM" id="CLU_067860_0_0_1"/>
<dbReference type="RefSeq" id="XP_007868260.1">
    <property type="nucleotide sequence ID" value="XM_007870069.1"/>
</dbReference>
<evidence type="ECO:0000313" key="3">
    <source>
        <dbReference type="Proteomes" id="UP000030669"/>
    </source>
</evidence>
<sequence>MLNRESSPPAPSTDSDDMPRTSESPHRSSPDPAGSSPAAVTTRKRPAEDLSQFAQSIARKKRLRPEDSDELISYSKLSRSEKDIWLASTLLSIEGTVSQLHAPDSQWDLPSMLKKKIDIYSATIILAPTIAAYVSNDVPRKLLLEILERHPSWGYRPDVKENPYRHNIVVSFISAKLTSRRYTAKKIIAESIGEAPEDPADVKRADALDILALCERLTANVFKAAKIVVTVPMCARIAFLLITGTQRLIYIGKPDAGEKFWSIADDNLKDFRAKFSNDQRKISSKFAKILTQDRQVYGDVDISYMLKSACMNAAQRESEDVHAGIEPAPVDDAEQNEEV</sequence>
<dbReference type="EMBL" id="KB469306">
    <property type="protein sequence ID" value="EPQ52924.1"/>
    <property type="molecule type" value="Genomic_DNA"/>
</dbReference>
<dbReference type="OrthoDB" id="3267821at2759"/>
<dbReference type="KEGG" id="gtr:GLOTRDRAFT_94999"/>
<dbReference type="AlphaFoldDB" id="S7RJW0"/>